<keyword evidence="1 5" id="KW-0489">Methyltransferase</keyword>
<evidence type="ECO:0000259" key="6">
    <source>
        <dbReference type="PROSITE" id="PS51686"/>
    </source>
</evidence>
<dbReference type="InterPro" id="IPR029063">
    <property type="entry name" value="SAM-dependent_MTases_sf"/>
</dbReference>
<dbReference type="Proteomes" id="UP001642484">
    <property type="component" value="Unassembled WGS sequence"/>
</dbReference>
<dbReference type="PROSITE" id="PS51686">
    <property type="entry name" value="SAM_MT_RSMB_NOP"/>
    <property type="match status" value="1"/>
</dbReference>
<dbReference type="Gene3D" id="3.40.50.150">
    <property type="entry name" value="Vaccinia Virus protein VP39"/>
    <property type="match status" value="1"/>
</dbReference>
<name>A0ABP0PPG2_9DINO</name>
<evidence type="ECO:0000313" key="7">
    <source>
        <dbReference type="EMBL" id="CAK9076894.1"/>
    </source>
</evidence>
<sequence>SDSNQPTAMSNCPQQAIGIRSLWLMAKIYRDAGRVVDDVLAKRRGLKAALYLHDFQDPRAICKLSASTLAHSEALTKVLAEARLETSGLFLVMAFDLLLGQGLRGGGQLRRRFDAAALRLRRAWASRDPPSAGAGGASEVGWAALPRYVRVNGVKMGKTGKKAVLKQLRKALKEKRAQELQEGKEVEPEVAEVKEDEVVPNVLVLHPSSRAWLQNLPEVLSGQLVLQDRSSCLSALAAGLTPGTTVVDSCAAPGSKTSHAIDLLEGSGRMFAFEKDPKRASSLLERLRLLTGFQEVALHTRTKKSKANRASRASAALARGRCLPVGSKPGVE</sequence>
<feature type="non-terminal residue" evidence="7">
    <location>
        <position position="1"/>
    </location>
</feature>
<comment type="caution">
    <text evidence="5">Lacks conserved residue(s) required for the propagation of feature annotation.</text>
</comment>
<dbReference type="Gene3D" id="3.30.70.1170">
    <property type="entry name" value="Sun protein, domain 3"/>
    <property type="match status" value="1"/>
</dbReference>
<comment type="caution">
    <text evidence="7">The sequence shown here is derived from an EMBL/GenBank/DDBJ whole genome shotgun (WGS) entry which is preliminary data.</text>
</comment>
<feature type="non-terminal residue" evidence="7">
    <location>
        <position position="332"/>
    </location>
</feature>
<feature type="binding site" evidence="5">
    <location>
        <begin position="250"/>
        <end position="256"/>
    </location>
    <ligand>
        <name>S-adenosyl-L-methionine</name>
        <dbReference type="ChEBI" id="CHEBI:59789"/>
    </ligand>
</feature>
<evidence type="ECO:0000256" key="5">
    <source>
        <dbReference type="PROSITE-ProRule" id="PRU01023"/>
    </source>
</evidence>
<keyword evidence="8" id="KW-1185">Reference proteome</keyword>
<keyword evidence="2 5" id="KW-0808">Transferase</keyword>
<keyword evidence="4 5" id="KW-0694">RNA-binding</keyword>
<evidence type="ECO:0000256" key="4">
    <source>
        <dbReference type="ARBA" id="ARBA00022884"/>
    </source>
</evidence>
<evidence type="ECO:0000256" key="2">
    <source>
        <dbReference type="ARBA" id="ARBA00022679"/>
    </source>
</evidence>
<keyword evidence="3 5" id="KW-0949">S-adenosyl-L-methionine</keyword>
<dbReference type="InterPro" id="IPR001678">
    <property type="entry name" value="MeTrfase_RsmB-F_NOP2_dom"/>
</dbReference>
<feature type="domain" description="SAM-dependent MTase RsmB/NOP-type" evidence="6">
    <location>
        <begin position="137"/>
        <end position="332"/>
    </location>
</feature>
<accession>A0ABP0PPG2</accession>
<feature type="binding site" evidence="5">
    <location>
        <position position="274"/>
    </location>
    <ligand>
        <name>S-adenosyl-L-methionine</name>
        <dbReference type="ChEBI" id="CHEBI:59789"/>
    </ligand>
</feature>
<organism evidence="7 8">
    <name type="scientific">Durusdinium trenchii</name>
    <dbReference type="NCBI Taxonomy" id="1381693"/>
    <lineage>
        <taxon>Eukaryota</taxon>
        <taxon>Sar</taxon>
        <taxon>Alveolata</taxon>
        <taxon>Dinophyceae</taxon>
        <taxon>Suessiales</taxon>
        <taxon>Symbiodiniaceae</taxon>
        <taxon>Durusdinium</taxon>
    </lineage>
</organism>
<proteinExistence type="inferred from homology"/>
<gene>
    <name evidence="7" type="ORF">CCMP2556_LOCUS37896</name>
</gene>
<comment type="similarity">
    <text evidence="5">Belongs to the class I-like SAM-binding methyltransferase superfamily. RsmB/NOP family.</text>
</comment>
<dbReference type="PANTHER" id="PTHR22807">
    <property type="entry name" value="NOP2 YEAST -RELATED NOL1/NOP2/FMU SUN DOMAIN-CONTAINING"/>
    <property type="match status" value="1"/>
</dbReference>
<dbReference type="PANTHER" id="PTHR22807:SF4">
    <property type="entry name" value="28S RRNA (CYTOSINE-C(5))-METHYLTRANSFERASE"/>
    <property type="match status" value="1"/>
</dbReference>
<evidence type="ECO:0000313" key="8">
    <source>
        <dbReference type="Proteomes" id="UP001642484"/>
    </source>
</evidence>
<dbReference type="Pfam" id="PF01189">
    <property type="entry name" value="Methyltr_RsmB-F"/>
    <property type="match status" value="1"/>
</dbReference>
<dbReference type="EMBL" id="CAXAMN010023340">
    <property type="protein sequence ID" value="CAK9076894.1"/>
    <property type="molecule type" value="Genomic_DNA"/>
</dbReference>
<dbReference type="SUPFAM" id="SSF53335">
    <property type="entry name" value="S-adenosyl-L-methionine-dependent methyltransferases"/>
    <property type="match status" value="1"/>
</dbReference>
<evidence type="ECO:0000256" key="1">
    <source>
        <dbReference type="ARBA" id="ARBA00022603"/>
    </source>
</evidence>
<reference evidence="7 8" key="1">
    <citation type="submission" date="2024-02" db="EMBL/GenBank/DDBJ databases">
        <authorList>
            <person name="Chen Y."/>
            <person name="Shah S."/>
            <person name="Dougan E. K."/>
            <person name="Thang M."/>
            <person name="Chan C."/>
        </authorList>
    </citation>
    <scope>NUCLEOTIDE SEQUENCE [LARGE SCALE GENOMIC DNA]</scope>
</reference>
<dbReference type="InterPro" id="IPR049560">
    <property type="entry name" value="MeTrfase_RsmB-F_NOP2_cat"/>
</dbReference>
<protein>
    <recommendedName>
        <fullName evidence="6">SAM-dependent MTase RsmB/NOP-type domain-containing protein</fullName>
    </recommendedName>
</protein>
<evidence type="ECO:0000256" key="3">
    <source>
        <dbReference type="ARBA" id="ARBA00022691"/>
    </source>
</evidence>
<dbReference type="InterPro" id="IPR023267">
    <property type="entry name" value="RCMT"/>
</dbReference>